<evidence type="ECO:0000259" key="4">
    <source>
        <dbReference type="Pfam" id="PF03061"/>
    </source>
</evidence>
<comment type="similarity">
    <text evidence="1">Belongs to the thioesterase PaaI family.</text>
</comment>
<evidence type="ECO:0000313" key="6">
    <source>
        <dbReference type="Proteomes" id="UP000284375"/>
    </source>
</evidence>
<dbReference type="InterPro" id="IPR039298">
    <property type="entry name" value="ACOT13"/>
</dbReference>
<dbReference type="Pfam" id="PF03061">
    <property type="entry name" value="4HBT"/>
    <property type="match status" value="1"/>
</dbReference>
<organism evidence="5 6">
    <name type="scientific">Cytospora chrysosperma</name>
    <name type="common">Cytospora canker fungus</name>
    <name type="synonym">Sphaeria chrysosperma</name>
    <dbReference type="NCBI Taxonomy" id="252740"/>
    <lineage>
        <taxon>Eukaryota</taxon>
        <taxon>Fungi</taxon>
        <taxon>Dikarya</taxon>
        <taxon>Ascomycota</taxon>
        <taxon>Pezizomycotina</taxon>
        <taxon>Sordariomycetes</taxon>
        <taxon>Sordariomycetidae</taxon>
        <taxon>Diaporthales</taxon>
        <taxon>Cytosporaceae</taxon>
        <taxon>Cytospora</taxon>
    </lineage>
</organism>
<dbReference type="OrthoDB" id="3226064at2759"/>
<dbReference type="GO" id="GO:0047617">
    <property type="term" value="F:fatty acyl-CoA hydrolase activity"/>
    <property type="evidence" value="ECO:0007669"/>
    <property type="project" value="InterPro"/>
</dbReference>
<dbReference type="InterPro" id="IPR029069">
    <property type="entry name" value="HotDog_dom_sf"/>
</dbReference>
<accession>A0A423WG61</accession>
<dbReference type="Gene3D" id="3.10.129.10">
    <property type="entry name" value="Hotdog Thioesterase"/>
    <property type="match status" value="1"/>
</dbReference>
<proteinExistence type="inferred from homology"/>
<sequence>MADRKASKPELEALRQNIYQLQGEERLKKWMDFTLLECAEDDHHEWTKGITPTLRLHSWSTADPQHPKVVFSFTVREDNCNRAGNLHGGCTSTLFDFATSMPLVFVNKPGFWLQLGVSRTLNVSYLKPIPCGSKILIECELLSIGKTMCMIRGLMRRESDGLILTSWDLNWIQEIRDLVKLKRICASSDPNKKEHLEFIYNTTTRLLRRSTSDGARSRLSVTYDAGRNTEILRDCFSSPSTIEAFLCQSFLFQRARAPVKKFDSPKQPPDRKRQMSAKLHCLYGVPILNYGRTRGSKTYPFACSKVYDIREYTPRTRWGPFVDEAPGPIGSEGNEEGQAGIPEDRVDWEKVEAIMIVLWFNMTNLELEDPYDVTGTWIVCFLDYNDFFAYNFPPHDSLPDHLPRPALDEGEATRLIIMKIHVTKIEPPGPGDGQSLPVVHFEGFSRSLDSSWDENANSDLRGSVRLTREGEVRWTTFSLFGGQERWRSEGVQIGGLRSCKVVSNWFDKYAPLGSFYQVSLPLDFPADTPYRDYDPSGPCGPSAFWKIGDRHPSSRDDRITTYDFLPIVDGYESAHEHDDEHAEEEAGILGILQVNSDDEEYQIEEDEEGGNEDEDDEPGSSAVEEEAEDVPDPEDSDHDGTHVLTDATFGQT</sequence>
<dbReference type="PANTHER" id="PTHR21660:SF1">
    <property type="entry name" value="ACYL-COENZYME A THIOESTERASE 13"/>
    <property type="match status" value="1"/>
</dbReference>
<keyword evidence="2" id="KW-0378">Hydrolase</keyword>
<reference evidence="5 6" key="1">
    <citation type="submission" date="2015-09" db="EMBL/GenBank/DDBJ databases">
        <title>Host preference determinants of Valsa canker pathogens revealed by comparative genomics.</title>
        <authorList>
            <person name="Yin Z."/>
            <person name="Huang L."/>
        </authorList>
    </citation>
    <scope>NUCLEOTIDE SEQUENCE [LARGE SCALE GENOMIC DNA]</scope>
    <source>
        <strain evidence="5 6">YSFL</strain>
    </source>
</reference>
<dbReference type="CDD" id="cd03443">
    <property type="entry name" value="PaaI_thioesterase"/>
    <property type="match status" value="1"/>
</dbReference>
<dbReference type="STRING" id="252740.A0A423WG61"/>
<dbReference type="Proteomes" id="UP000284375">
    <property type="component" value="Unassembled WGS sequence"/>
</dbReference>
<dbReference type="PANTHER" id="PTHR21660">
    <property type="entry name" value="THIOESTERASE SUPERFAMILY MEMBER-RELATED"/>
    <property type="match status" value="1"/>
</dbReference>
<feature type="region of interest" description="Disordered" evidence="3">
    <location>
        <begin position="596"/>
        <end position="652"/>
    </location>
</feature>
<comment type="caution">
    <text evidence="5">The sequence shown here is derived from an EMBL/GenBank/DDBJ whole genome shotgun (WGS) entry which is preliminary data.</text>
</comment>
<dbReference type="AlphaFoldDB" id="A0A423WG61"/>
<evidence type="ECO:0000256" key="2">
    <source>
        <dbReference type="ARBA" id="ARBA00022801"/>
    </source>
</evidence>
<protein>
    <recommendedName>
        <fullName evidence="4">Thioesterase domain-containing protein</fullName>
    </recommendedName>
</protein>
<evidence type="ECO:0000313" key="5">
    <source>
        <dbReference type="EMBL" id="ROW02196.1"/>
    </source>
</evidence>
<keyword evidence="6" id="KW-1185">Reference proteome</keyword>
<gene>
    <name evidence="5" type="ORF">VSDG_02601</name>
</gene>
<dbReference type="InterPro" id="IPR006683">
    <property type="entry name" value="Thioestr_dom"/>
</dbReference>
<dbReference type="SUPFAM" id="SSF54637">
    <property type="entry name" value="Thioesterase/thiol ester dehydrase-isomerase"/>
    <property type="match status" value="1"/>
</dbReference>
<name>A0A423WG61_CYTCH</name>
<evidence type="ECO:0000256" key="1">
    <source>
        <dbReference type="ARBA" id="ARBA00008324"/>
    </source>
</evidence>
<dbReference type="EMBL" id="LJZO01000005">
    <property type="protein sequence ID" value="ROW02196.1"/>
    <property type="molecule type" value="Genomic_DNA"/>
</dbReference>
<feature type="domain" description="Thioesterase" evidence="4">
    <location>
        <begin position="84"/>
        <end position="162"/>
    </location>
</feature>
<evidence type="ECO:0000256" key="3">
    <source>
        <dbReference type="SAM" id="MobiDB-lite"/>
    </source>
</evidence>
<feature type="compositionally biased region" description="Acidic residues" evidence="3">
    <location>
        <begin position="596"/>
        <end position="637"/>
    </location>
</feature>